<dbReference type="RefSeq" id="WP_050048389.1">
    <property type="nucleotide sequence ID" value="NZ_CP008874.1"/>
</dbReference>
<dbReference type="HOGENOM" id="CLU_030805_0_2_2"/>
<dbReference type="Pfam" id="PF00994">
    <property type="entry name" value="MoCF_biosynth"/>
    <property type="match status" value="1"/>
</dbReference>
<dbReference type="NCBIfam" id="TIGR00177">
    <property type="entry name" value="molyb_syn"/>
    <property type="match status" value="1"/>
</dbReference>
<dbReference type="EMBL" id="CP008874">
    <property type="protein sequence ID" value="AKH97660.1"/>
    <property type="molecule type" value="Genomic_DNA"/>
</dbReference>
<dbReference type="SMART" id="SM00852">
    <property type="entry name" value="MoCF_biosynth"/>
    <property type="match status" value="1"/>
</dbReference>
<dbReference type="AlphaFoldDB" id="A0A0F7PBZ2"/>
<feature type="domain" description="MoaB/Mog" evidence="1">
    <location>
        <begin position="4"/>
        <end position="164"/>
    </location>
</feature>
<reference evidence="2 3" key="1">
    <citation type="journal article" date="2015" name="ISME J.">
        <title>Elemental sulfur and acetate can support life of a novel strictly anaerobic haloarchaeon.</title>
        <authorList>
            <person name="Sorokin D.Y."/>
            <person name="Kublanov I.V."/>
            <person name="Gavrilov S.N."/>
            <person name="Rojo D."/>
            <person name="Roman P."/>
            <person name="Golyshin P.N."/>
            <person name="Slepak V.Z."/>
            <person name="Smedile F."/>
            <person name="Ferrer M."/>
            <person name="Messina E."/>
            <person name="La Cono V."/>
            <person name="Yakimov M.M."/>
        </authorList>
    </citation>
    <scope>NUCLEOTIDE SEQUENCE [LARGE SCALE GENOMIC DNA]</scope>
    <source>
        <strain evidence="2 3">HSR2</strain>
    </source>
</reference>
<proteinExistence type="predicted"/>
<dbReference type="CDD" id="cd00885">
    <property type="entry name" value="cinA"/>
    <property type="match status" value="1"/>
</dbReference>
<dbReference type="PANTHER" id="PTHR13939">
    <property type="entry name" value="NICOTINAMIDE-NUCLEOTIDE AMIDOHYDROLASE PNCC"/>
    <property type="match status" value="1"/>
</dbReference>
<gene>
    <name evidence="2" type="ORF">HLASF_1173</name>
</gene>
<dbReference type="Proteomes" id="UP000069906">
    <property type="component" value="Chromosome"/>
</dbReference>
<sequence>MDVAVVTVGDELLVGETENTNASWLGRRLAERGATVRRMLVVPDEQDVIANSVARYADAFDAVVVTGGLGPTHDDVTLDGVAHAFDLEMVEHEDAVIWFDEHVEYSRQDLVSGTMKLPDGASMIPNDEGVAPGAIVENVYVLPGVPDEMRAMYERIQEDFQGEQITTEIVHSEGPESALIDVLNEANEHFDVRVGSYPNDGVRLKIAATDPDEVERAAEWLRDRV</sequence>
<dbReference type="GeneID" id="25159339"/>
<evidence type="ECO:0000259" key="1">
    <source>
        <dbReference type="SMART" id="SM00852"/>
    </source>
</evidence>
<dbReference type="InterPro" id="IPR001453">
    <property type="entry name" value="MoaB/Mog_dom"/>
</dbReference>
<dbReference type="PATRIC" id="fig|1604004.4.peg.1234"/>
<accession>A0A0F7PBZ2</accession>
<organism evidence="2 3">
    <name type="scientific">Halanaeroarchaeum sulfurireducens</name>
    <dbReference type="NCBI Taxonomy" id="1604004"/>
    <lineage>
        <taxon>Archaea</taxon>
        <taxon>Methanobacteriati</taxon>
        <taxon>Methanobacteriota</taxon>
        <taxon>Stenosarchaea group</taxon>
        <taxon>Halobacteria</taxon>
        <taxon>Halobacteriales</taxon>
        <taxon>Halobacteriaceae</taxon>
        <taxon>Halanaeroarchaeum</taxon>
    </lineage>
</organism>
<evidence type="ECO:0000313" key="3">
    <source>
        <dbReference type="Proteomes" id="UP000069906"/>
    </source>
</evidence>
<dbReference type="OrthoDB" id="372037at2157"/>
<dbReference type="KEGG" id="hsu:HLASF_1173"/>
<dbReference type="Gene3D" id="3.40.980.10">
    <property type="entry name" value="MoaB/Mog-like domain"/>
    <property type="match status" value="1"/>
</dbReference>
<dbReference type="SUPFAM" id="SSF53218">
    <property type="entry name" value="Molybdenum cofactor biosynthesis proteins"/>
    <property type="match status" value="1"/>
</dbReference>
<evidence type="ECO:0000313" key="2">
    <source>
        <dbReference type="EMBL" id="AKH97660.1"/>
    </source>
</evidence>
<protein>
    <submittedName>
        <fullName evidence="2">Competence-damage protein CinA-like</fullName>
    </submittedName>
</protein>
<keyword evidence="3" id="KW-1185">Reference proteome</keyword>
<name>A0A0F7PBZ2_9EURY</name>
<dbReference type="Pfam" id="PF24102">
    <property type="entry name" value="FLAD1_M"/>
    <property type="match status" value="1"/>
</dbReference>
<dbReference type="InterPro" id="IPR036425">
    <property type="entry name" value="MoaB/Mog-like_dom_sf"/>
</dbReference>
<dbReference type="PANTHER" id="PTHR13939:SF0">
    <property type="entry name" value="NMN AMIDOHYDROLASE-LIKE PROTEIN YFAY"/>
    <property type="match status" value="1"/>
</dbReference>
<dbReference type="InterPro" id="IPR050101">
    <property type="entry name" value="CinA"/>
</dbReference>
<dbReference type="InterPro" id="IPR056596">
    <property type="entry name" value="FLAD1_M"/>
</dbReference>